<dbReference type="Proteomes" id="UP000242381">
    <property type="component" value="Unassembled WGS sequence"/>
</dbReference>
<name>A0A1X0SGD1_RHIZD</name>
<organism evidence="1 2">
    <name type="scientific">Rhizopus microsporus</name>
    <dbReference type="NCBI Taxonomy" id="58291"/>
    <lineage>
        <taxon>Eukaryota</taxon>
        <taxon>Fungi</taxon>
        <taxon>Fungi incertae sedis</taxon>
        <taxon>Mucoromycota</taxon>
        <taxon>Mucoromycotina</taxon>
        <taxon>Mucoromycetes</taxon>
        <taxon>Mucorales</taxon>
        <taxon>Mucorineae</taxon>
        <taxon>Rhizopodaceae</taxon>
        <taxon>Rhizopus</taxon>
    </lineage>
</organism>
<dbReference type="AlphaFoldDB" id="A0A1X0SGD1"/>
<reference evidence="1 2" key="1">
    <citation type="journal article" date="2016" name="Proc. Natl. Acad. Sci. U.S.A.">
        <title>Lipid metabolic changes in an early divergent fungus govern the establishment of a mutualistic symbiosis with endobacteria.</title>
        <authorList>
            <person name="Lastovetsky O.A."/>
            <person name="Gaspar M.L."/>
            <person name="Mondo S.J."/>
            <person name="LaButti K.M."/>
            <person name="Sandor L."/>
            <person name="Grigoriev I.V."/>
            <person name="Henry S.A."/>
            <person name="Pawlowska T.E."/>
        </authorList>
    </citation>
    <scope>NUCLEOTIDE SEQUENCE [LARGE SCALE GENOMIC DNA]</scope>
    <source>
        <strain evidence="1 2">ATCC 11559</strain>
    </source>
</reference>
<gene>
    <name evidence="1" type="ORF">BCV71DRAFT_287426</name>
</gene>
<protein>
    <submittedName>
        <fullName evidence="1">Uncharacterized protein</fullName>
    </submittedName>
</protein>
<evidence type="ECO:0000313" key="1">
    <source>
        <dbReference type="EMBL" id="ORE23356.1"/>
    </source>
</evidence>
<proteinExistence type="predicted"/>
<evidence type="ECO:0000313" key="2">
    <source>
        <dbReference type="Proteomes" id="UP000242381"/>
    </source>
</evidence>
<sequence>MENVQYQPLDTIPDAAHRMKPSQTKQDMALKRLQYLISGIFRPLDILGHEISLDNENANIQRYLTILADCRTLLLNLSSQVNDMRNTLGFQTINPTFKSTAAPTQKFYDASCRFSSSPSNSPDTLFLYSYAPLKLLSVLQFNVGSAKLLEYPQQNHVFLSAGIPKDDVVTMGNWSSSAVFENHYCREHLSQFDFSNTLIDIDDATDEDDNQFFDTEDNTTCD</sequence>
<dbReference type="EMBL" id="KV921258">
    <property type="protein sequence ID" value="ORE23356.1"/>
    <property type="molecule type" value="Genomic_DNA"/>
</dbReference>
<dbReference type="VEuPathDB" id="FungiDB:BCV72DRAFT_192221"/>
<accession>A0A1X0SGD1</accession>